<sequence length="523" mass="55285">MITLRAGTYRLTEPITLSERDSGVTIQAHDGEQVVLSGGHTVSDWSRGEDGVWTAPVPGLSPRQLYVAGRRAGRASRTLDQPLARTDSGYEMTEPQRWRGEMEMVYQGVYPWSHARCPVTGVDGTAITMAQPAFGWAAELYQSIISWDGPGAGENNGADTPTSIENSPDFLTEGTFAVADGVLHYLPRPGEAVGEVTVPVLETLLRADNARDVVFRGITFADATWLRPNTPGGFLHYHGNGYYDGGEIMTVTFAEGAGQVKVPADAASMPGALRLHGCSGVTFDRCRLTRLGGVALEVQGGAGNVVRDSVIDVVAGGGAVIGGGARDCRIEDTHIHDIGLDYHGSPAILLAGTSGTVIAHNEIGDVPHAGIVVYDGTSTHVLDNLVHDTMQVLADGGGIYIAGTQGTSHADGALIRGNVVRDTVTPYNFALYTDYGASWVTVQGNVIHRNDKPVVLEVSPPLEHVVFAGNYWDADPGTAPDTVTLTDNTVLAEADFATHDAVSAIVATAGRRRRAVPDTANLV</sequence>
<dbReference type="PANTHER" id="PTHR36453:SF1">
    <property type="entry name" value="RIGHT HANDED BETA HELIX DOMAIN-CONTAINING PROTEIN"/>
    <property type="match status" value="1"/>
</dbReference>
<gene>
    <name evidence="2" type="ORF">AOZ06_26995</name>
</gene>
<organism evidence="2 3">
    <name type="scientific">Kibdelosporangium phytohabitans</name>
    <dbReference type="NCBI Taxonomy" id="860235"/>
    <lineage>
        <taxon>Bacteria</taxon>
        <taxon>Bacillati</taxon>
        <taxon>Actinomycetota</taxon>
        <taxon>Actinomycetes</taxon>
        <taxon>Pseudonocardiales</taxon>
        <taxon>Pseudonocardiaceae</taxon>
        <taxon>Kibdelosporangium</taxon>
    </lineage>
</organism>
<protein>
    <recommendedName>
        <fullName evidence="1">Right handed beta helix domain-containing protein</fullName>
    </recommendedName>
</protein>
<dbReference type="Proteomes" id="UP000063699">
    <property type="component" value="Chromosome"/>
</dbReference>
<dbReference type="KEGG" id="kphy:AOZ06_26995"/>
<dbReference type="InterPro" id="IPR039448">
    <property type="entry name" value="Beta_helix"/>
</dbReference>
<keyword evidence="3" id="KW-1185">Reference proteome</keyword>
<dbReference type="SMART" id="SM00710">
    <property type="entry name" value="PbH1"/>
    <property type="match status" value="7"/>
</dbReference>
<dbReference type="PANTHER" id="PTHR36453">
    <property type="entry name" value="SECRETED PROTEIN-RELATED"/>
    <property type="match status" value="1"/>
</dbReference>
<dbReference type="SUPFAM" id="SSF51126">
    <property type="entry name" value="Pectin lyase-like"/>
    <property type="match status" value="1"/>
</dbReference>
<dbReference type="EMBL" id="CP012752">
    <property type="protein sequence ID" value="ALG10058.1"/>
    <property type="molecule type" value="Genomic_DNA"/>
</dbReference>
<name>A0A0N9HXD8_9PSEU</name>
<dbReference type="InterPro" id="IPR006626">
    <property type="entry name" value="PbH1"/>
</dbReference>
<dbReference type="STRING" id="860235.AOZ06_26995"/>
<dbReference type="InterPro" id="IPR012334">
    <property type="entry name" value="Pectin_lyas_fold"/>
</dbReference>
<evidence type="ECO:0000313" key="2">
    <source>
        <dbReference type="EMBL" id="ALG10058.1"/>
    </source>
</evidence>
<dbReference type="InterPro" id="IPR011050">
    <property type="entry name" value="Pectin_lyase_fold/virulence"/>
</dbReference>
<evidence type="ECO:0000259" key="1">
    <source>
        <dbReference type="Pfam" id="PF13229"/>
    </source>
</evidence>
<proteinExistence type="predicted"/>
<accession>A0A0N9HXD8</accession>
<reference evidence="2 3" key="1">
    <citation type="submission" date="2015-07" db="EMBL/GenBank/DDBJ databases">
        <title>Genome sequencing of Kibdelosporangium phytohabitans.</title>
        <authorList>
            <person name="Qin S."/>
            <person name="Xing K."/>
        </authorList>
    </citation>
    <scope>NUCLEOTIDE SEQUENCE [LARGE SCALE GENOMIC DNA]</scope>
    <source>
        <strain evidence="2 3">KLBMP1111</strain>
    </source>
</reference>
<dbReference type="AlphaFoldDB" id="A0A0N9HXD8"/>
<evidence type="ECO:0000313" key="3">
    <source>
        <dbReference type="Proteomes" id="UP000063699"/>
    </source>
</evidence>
<dbReference type="Gene3D" id="2.160.20.10">
    <property type="entry name" value="Single-stranded right-handed beta-helix, Pectin lyase-like"/>
    <property type="match status" value="1"/>
</dbReference>
<dbReference type="Pfam" id="PF13229">
    <property type="entry name" value="Beta_helix"/>
    <property type="match status" value="1"/>
</dbReference>
<feature type="domain" description="Right handed beta helix" evidence="1">
    <location>
        <begin position="272"/>
        <end position="407"/>
    </location>
</feature>